<evidence type="ECO:0000256" key="2">
    <source>
        <dbReference type="SAM" id="MobiDB-lite"/>
    </source>
</evidence>
<feature type="compositionally biased region" description="Basic and acidic residues" evidence="2">
    <location>
        <begin position="376"/>
        <end position="387"/>
    </location>
</feature>
<dbReference type="PANTHER" id="PTHR31286:SF99">
    <property type="entry name" value="DUF4283 DOMAIN-CONTAINING PROTEIN"/>
    <property type="match status" value="1"/>
</dbReference>
<dbReference type="AlphaFoldDB" id="A0A6P4CJD6"/>
<feature type="compositionally biased region" description="Basic and acidic residues" evidence="2">
    <location>
        <begin position="450"/>
        <end position="480"/>
    </location>
</feature>
<feature type="region of interest" description="Disordered" evidence="2">
    <location>
        <begin position="312"/>
        <end position="503"/>
    </location>
</feature>
<reference evidence="5" key="2">
    <citation type="submission" date="2025-08" db="UniProtKB">
        <authorList>
            <consortium name="RefSeq"/>
        </authorList>
    </citation>
    <scope>IDENTIFICATION</scope>
    <source>
        <tissue evidence="5">Whole plant</tissue>
    </source>
</reference>
<evidence type="ECO:0000259" key="3">
    <source>
        <dbReference type="PROSITE" id="PS50158"/>
    </source>
</evidence>
<dbReference type="InterPro" id="IPR040256">
    <property type="entry name" value="At4g02000-like"/>
</dbReference>
<feature type="compositionally biased region" description="Basic and acidic residues" evidence="2">
    <location>
        <begin position="344"/>
        <end position="356"/>
    </location>
</feature>
<feature type="compositionally biased region" description="Basic and acidic residues" evidence="2">
    <location>
        <begin position="411"/>
        <end position="439"/>
    </location>
</feature>
<dbReference type="KEGG" id="adu:107477070"/>
<dbReference type="Proteomes" id="UP000515211">
    <property type="component" value="Chromosome 3"/>
</dbReference>
<dbReference type="PANTHER" id="PTHR31286">
    <property type="entry name" value="GLYCINE-RICH CELL WALL STRUCTURAL PROTEIN 1.8-LIKE"/>
    <property type="match status" value="1"/>
</dbReference>
<feature type="compositionally biased region" description="Polar residues" evidence="2">
    <location>
        <begin position="388"/>
        <end position="408"/>
    </location>
</feature>
<organism evidence="4 5">
    <name type="scientific">Arachis duranensis</name>
    <name type="common">Wild peanut</name>
    <dbReference type="NCBI Taxonomy" id="130453"/>
    <lineage>
        <taxon>Eukaryota</taxon>
        <taxon>Viridiplantae</taxon>
        <taxon>Streptophyta</taxon>
        <taxon>Embryophyta</taxon>
        <taxon>Tracheophyta</taxon>
        <taxon>Spermatophyta</taxon>
        <taxon>Magnoliopsida</taxon>
        <taxon>eudicotyledons</taxon>
        <taxon>Gunneridae</taxon>
        <taxon>Pentapetalae</taxon>
        <taxon>rosids</taxon>
        <taxon>fabids</taxon>
        <taxon>Fabales</taxon>
        <taxon>Fabaceae</taxon>
        <taxon>Papilionoideae</taxon>
        <taxon>50 kb inversion clade</taxon>
        <taxon>dalbergioids sensu lato</taxon>
        <taxon>Dalbergieae</taxon>
        <taxon>Pterocarpus clade</taxon>
        <taxon>Arachis</taxon>
    </lineage>
</organism>
<keyword evidence="1" id="KW-0479">Metal-binding</keyword>
<feature type="compositionally biased region" description="Polar residues" evidence="2">
    <location>
        <begin position="481"/>
        <end position="490"/>
    </location>
</feature>
<feature type="region of interest" description="Disordered" evidence="2">
    <location>
        <begin position="1"/>
        <end position="101"/>
    </location>
</feature>
<name>A0A6P4CJD6_ARADU</name>
<feature type="compositionally biased region" description="Gly residues" evidence="2">
    <location>
        <begin position="1"/>
        <end position="11"/>
    </location>
</feature>
<keyword evidence="1" id="KW-0863">Zinc-finger</keyword>
<evidence type="ECO:0000313" key="4">
    <source>
        <dbReference type="Proteomes" id="UP000515211"/>
    </source>
</evidence>
<feature type="compositionally biased region" description="Basic and acidic residues" evidence="2">
    <location>
        <begin position="491"/>
        <end position="502"/>
    </location>
</feature>
<feature type="compositionally biased region" description="Basic and acidic residues" evidence="2">
    <location>
        <begin position="312"/>
        <end position="326"/>
    </location>
</feature>
<dbReference type="PROSITE" id="PS50158">
    <property type="entry name" value="ZF_CCHC"/>
    <property type="match status" value="1"/>
</dbReference>
<accession>A0A6P4CJD6</accession>
<dbReference type="Pfam" id="PF14111">
    <property type="entry name" value="DUF4283"/>
    <property type="match status" value="1"/>
</dbReference>
<dbReference type="GeneID" id="107477070"/>
<evidence type="ECO:0000256" key="1">
    <source>
        <dbReference type="PROSITE-ProRule" id="PRU00047"/>
    </source>
</evidence>
<dbReference type="InterPro" id="IPR025558">
    <property type="entry name" value="DUF4283"/>
</dbReference>
<dbReference type="InterPro" id="IPR001878">
    <property type="entry name" value="Znf_CCHC"/>
</dbReference>
<proteinExistence type="predicted"/>
<feature type="compositionally biased region" description="Basic and acidic residues" evidence="2">
    <location>
        <begin position="80"/>
        <end position="89"/>
    </location>
</feature>
<keyword evidence="1" id="KW-0862">Zinc</keyword>
<evidence type="ECO:0000313" key="5">
    <source>
        <dbReference type="RefSeq" id="XP_015952521.1"/>
    </source>
</evidence>
<sequence>MLGAGDPGGGPQDHLPSPEEQDQLKRSKKKVRKDGEGFSGTQILVPRVEDWMYEEEDAADKPHGTERTFAQMVKGSPMKNQKEREKVGEDENLPSTESMLEEEGIRVEEVEGGLFNIIISENTERKLWKPWWDTLIVKLLGRRLGYAAMKRRLVNMWGKKGTIDVIDLTNDYYLVKFYANEDFDFALLEGPWKVYDHYLTVRFWEPNFNPLKASIDKVTAWIRLPGLPIEMYDRTILRKIGNLVGRTVKVDNTTAERSRGKFARVCVEVDVTKPLMGKYMINGEVYHVEYEGIHQICFNCGKIDHEQANCPTKKDRVEVSKGDQDKQQTNMEKNQQENLQVNTDKIESNNKLDKGKQVVQDTNDIYGGWMVVQRPRRNERGNRRESSKINGETSKTNGDNQSKYNQSRFKVLQEEETAKGQEERVKETPEEPRDQENGKESIQMRNKRSTQPEKKKEGTNSQSSRKEIHTAEHSNSKDKNNTGNTAIDQPNTEKIEKKREGGIQKMTTETDTEMAIVHHQENWVENIVSSQIIAEEEIETTMQNPPNEGRPPDPMSIVEDRGDNMELENLEKDPNLSLLAGVDFTTPESSALRDTEMQIN</sequence>
<keyword evidence="4" id="KW-1185">Reference proteome</keyword>
<feature type="compositionally biased region" description="Polar residues" evidence="2">
    <location>
        <begin position="327"/>
        <end position="343"/>
    </location>
</feature>
<dbReference type="RefSeq" id="XP_015952521.1">
    <property type="nucleotide sequence ID" value="XM_016097035.1"/>
</dbReference>
<protein>
    <submittedName>
        <fullName evidence="5">Uncharacterized protein LOC107477070</fullName>
    </submittedName>
</protein>
<dbReference type="GO" id="GO:0003676">
    <property type="term" value="F:nucleic acid binding"/>
    <property type="evidence" value="ECO:0007669"/>
    <property type="project" value="InterPro"/>
</dbReference>
<gene>
    <name evidence="5" type="primary">LOC107477070</name>
</gene>
<reference evidence="4" key="1">
    <citation type="journal article" date="2016" name="Nat. Genet.">
        <title>The genome sequences of Arachis duranensis and Arachis ipaensis, the diploid ancestors of cultivated peanut.</title>
        <authorList>
            <person name="Bertioli D.J."/>
            <person name="Cannon S.B."/>
            <person name="Froenicke L."/>
            <person name="Huang G."/>
            <person name="Farmer A.D."/>
            <person name="Cannon E.K."/>
            <person name="Liu X."/>
            <person name="Gao D."/>
            <person name="Clevenger J."/>
            <person name="Dash S."/>
            <person name="Ren L."/>
            <person name="Moretzsohn M.C."/>
            <person name="Shirasawa K."/>
            <person name="Huang W."/>
            <person name="Vidigal B."/>
            <person name="Abernathy B."/>
            <person name="Chu Y."/>
            <person name="Niederhuth C.E."/>
            <person name="Umale P."/>
            <person name="Araujo A.C."/>
            <person name="Kozik A."/>
            <person name="Kim K.D."/>
            <person name="Burow M.D."/>
            <person name="Varshney R.K."/>
            <person name="Wang X."/>
            <person name="Zhang X."/>
            <person name="Barkley N."/>
            <person name="Guimaraes P.M."/>
            <person name="Isobe S."/>
            <person name="Guo B."/>
            <person name="Liao B."/>
            <person name="Stalker H.T."/>
            <person name="Schmitz R.J."/>
            <person name="Scheffler B.E."/>
            <person name="Leal-Bertioli S.C."/>
            <person name="Xun X."/>
            <person name="Jackson S.A."/>
            <person name="Michelmore R."/>
            <person name="Ozias-Akins P."/>
        </authorList>
    </citation>
    <scope>NUCLEOTIDE SEQUENCE [LARGE SCALE GENOMIC DNA]</scope>
    <source>
        <strain evidence="4">cv. V14167</strain>
    </source>
</reference>
<feature type="domain" description="CCHC-type" evidence="3">
    <location>
        <begin position="297"/>
        <end position="311"/>
    </location>
</feature>
<dbReference type="GO" id="GO:0008270">
    <property type="term" value="F:zinc ion binding"/>
    <property type="evidence" value="ECO:0007669"/>
    <property type="project" value="UniProtKB-KW"/>
</dbReference>